<organism evidence="7 8">
    <name type="scientific">Gomphillus americanus</name>
    <dbReference type="NCBI Taxonomy" id="1940652"/>
    <lineage>
        <taxon>Eukaryota</taxon>
        <taxon>Fungi</taxon>
        <taxon>Dikarya</taxon>
        <taxon>Ascomycota</taxon>
        <taxon>Pezizomycotina</taxon>
        <taxon>Lecanoromycetes</taxon>
        <taxon>OSLEUM clade</taxon>
        <taxon>Ostropomycetidae</taxon>
        <taxon>Ostropales</taxon>
        <taxon>Graphidaceae</taxon>
        <taxon>Gomphilloideae</taxon>
        <taxon>Gomphillus</taxon>
    </lineage>
</organism>
<evidence type="ECO:0000259" key="4">
    <source>
        <dbReference type="Pfam" id="PF02225"/>
    </source>
</evidence>
<dbReference type="SUPFAM" id="SSF53187">
    <property type="entry name" value="Zn-dependent exopeptidases"/>
    <property type="match status" value="1"/>
</dbReference>
<keyword evidence="3" id="KW-0472">Membrane</keyword>
<comment type="caution">
    <text evidence="7">The sequence shown here is derived from an EMBL/GenBank/DDBJ whole genome shotgun (WGS) entry which is preliminary data.</text>
</comment>
<dbReference type="Gene3D" id="1.20.930.40">
    <property type="entry name" value="Transferrin receptor-like, dimerisation domain"/>
    <property type="match status" value="1"/>
</dbReference>
<dbReference type="AlphaFoldDB" id="A0A8H3IT07"/>
<dbReference type="InterPro" id="IPR007365">
    <property type="entry name" value="TFR-like_dimer_dom"/>
</dbReference>
<dbReference type="EMBL" id="CAJPDQ010000025">
    <property type="protein sequence ID" value="CAF9926510.1"/>
    <property type="molecule type" value="Genomic_DNA"/>
</dbReference>
<feature type="compositionally biased region" description="Low complexity" evidence="2">
    <location>
        <begin position="17"/>
        <end position="31"/>
    </location>
</feature>
<dbReference type="SUPFAM" id="SSF47672">
    <property type="entry name" value="Transferrin receptor-like dimerisation domain"/>
    <property type="match status" value="1"/>
</dbReference>
<dbReference type="InterPro" id="IPR007484">
    <property type="entry name" value="Peptidase_M28"/>
</dbReference>
<feature type="domain" description="PA" evidence="4">
    <location>
        <begin position="298"/>
        <end position="371"/>
    </location>
</feature>
<feature type="transmembrane region" description="Helical" evidence="3">
    <location>
        <begin position="152"/>
        <end position="177"/>
    </location>
</feature>
<keyword evidence="3" id="KW-0812">Transmembrane</keyword>
<reference evidence="7" key="1">
    <citation type="submission" date="2021-03" db="EMBL/GenBank/DDBJ databases">
        <authorList>
            <person name="Tagirdzhanova G."/>
        </authorList>
    </citation>
    <scope>NUCLEOTIDE SEQUENCE</scope>
</reference>
<dbReference type="InterPro" id="IPR003137">
    <property type="entry name" value="PA_domain"/>
</dbReference>
<evidence type="ECO:0000259" key="5">
    <source>
        <dbReference type="Pfam" id="PF04253"/>
    </source>
</evidence>
<feature type="region of interest" description="Disordered" evidence="2">
    <location>
        <begin position="1"/>
        <end position="92"/>
    </location>
</feature>
<comment type="similarity">
    <text evidence="1">Belongs to the peptidase M28 family. M28B subfamily.</text>
</comment>
<dbReference type="SUPFAM" id="SSF52025">
    <property type="entry name" value="PA domain"/>
    <property type="match status" value="1"/>
</dbReference>
<dbReference type="PANTHER" id="PTHR10404">
    <property type="entry name" value="N-ACETYLATED-ALPHA-LINKED ACIDIC DIPEPTIDASE"/>
    <property type="match status" value="1"/>
</dbReference>
<dbReference type="InterPro" id="IPR046450">
    <property type="entry name" value="PA_dom_sf"/>
</dbReference>
<dbReference type="Gene3D" id="3.50.30.30">
    <property type="match status" value="1"/>
</dbReference>
<dbReference type="CDD" id="cd02121">
    <property type="entry name" value="PA_GCPII_like"/>
    <property type="match status" value="1"/>
</dbReference>
<gene>
    <name evidence="7" type="ORF">GOMPHAMPRED_004156</name>
</gene>
<dbReference type="GO" id="GO:0004180">
    <property type="term" value="F:carboxypeptidase activity"/>
    <property type="evidence" value="ECO:0007669"/>
    <property type="project" value="TreeGrafter"/>
</dbReference>
<feature type="domain" description="Peptidase M28" evidence="6">
    <location>
        <begin position="486"/>
        <end position="669"/>
    </location>
</feature>
<evidence type="ECO:0000256" key="3">
    <source>
        <dbReference type="SAM" id="Phobius"/>
    </source>
</evidence>
<accession>A0A8H3IT07</accession>
<evidence type="ECO:0000313" key="8">
    <source>
        <dbReference type="Proteomes" id="UP000664169"/>
    </source>
</evidence>
<dbReference type="Proteomes" id="UP000664169">
    <property type="component" value="Unassembled WGS sequence"/>
</dbReference>
<sequence length="864" mass="96518">MGRHYRGNGESSPPIPTYSESTAPTPASATAFLGPSETSHDAERQGLLGQQTSAADRRPNGYQPPTVESARSSMDFSISSGHSSARHSEEGLRREIEQMEMEDSDSGTTAWKRISGFTSSMHLPFRQWLPLLNRVRGLLPPLPEGFKFNSILLIRAFALLLVLGLLYLLFFTGLVRWRRRPSVVFMEEDLRQNIQITVNETRIQENLKHLTQWDHVAGTQGNFYLAKWIEAQMMESGIDSVSLEEFEVYLNYPKKEGRRVAIVSPPEKAWQAQLEEDRAYADREQTLVFHGLSKSGNVTGPLIYANYGSKEDFKTLKDAGILINGSIVLVRYGGSQGDRALKVKNAEIAGAVGCIIYSDPKENGLGKKDSGPQRYRTSDSVERGTVALTAFVAGDVLSPGFASLPSEGHRIKKEDSVALNKIPSIPIAWRDAQVLLQALRGHGKHLSEDFWKGGVVEVEWWTGDQGSPLVNLQNDQDEVERQPIFNVLGKIDGSEQTDKSIIIGNHYDSWCFGGADPGSGTAVMLELVQVFGNLMKYGWRPRRTIEFVAWDAEEYNLIGSTEHVEAHIEELKRNAYAYINVDVAATGPNLQVDASPMFTTALTNVLKRTRDPNTGRMMNNLWQEKNQKLGELGAASDYVAFQDFAGVSSIDLTFGGTAYPYHSCYENFDWMAKYGDPGFQYHKLMAQIVGLLALELSDEPLLQFDLLAYARSIDGYTKRLENHVANITKTDPDTKGKKLDFTKVRAATKLLTTNAKKLHTYSDEWSMTFVNTGLHEGMTDTYTRWKYNDKLAAFETNLLDVDGGLPTRPQYKHVIFAPDKWSGYDASTFPGPRDALDLNDWKLAQQQLDLAANIIHDASQRLLD</sequence>
<dbReference type="FunFam" id="3.40.630.10:FF:000101">
    <property type="entry name" value="N-acetylated alpha-linked acidic dipeptidase like 1"/>
    <property type="match status" value="1"/>
</dbReference>
<dbReference type="Pfam" id="PF04389">
    <property type="entry name" value="Peptidase_M28"/>
    <property type="match status" value="1"/>
</dbReference>
<evidence type="ECO:0000256" key="2">
    <source>
        <dbReference type="SAM" id="MobiDB-lite"/>
    </source>
</evidence>
<name>A0A8H3IT07_9LECA</name>
<dbReference type="Gene3D" id="3.40.630.10">
    <property type="entry name" value="Zn peptidases"/>
    <property type="match status" value="1"/>
</dbReference>
<evidence type="ECO:0000256" key="1">
    <source>
        <dbReference type="ARBA" id="ARBA00005634"/>
    </source>
</evidence>
<dbReference type="CDD" id="cd08022">
    <property type="entry name" value="M28_PSMA_like"/>
    <property type="match status" value="1"/>
</dbReference>
<evidence type="ECO:0000259" key="6">
    <source>
        <dbReference type="Pfam" id="PF04389"/>
    </source>
</evidence>
<dbReference type="OrthoDB" id="5841748at2759"/>
<dbReference type="Pfam" id="PF02225">
    <property type="entry name" value="PA"/>
    <property type="match status" value="1"/>
</dbReference>
<feature type="domain" description="Transferrin receptor-like dimerisation" evidence="5">
    <location>
        <begin position="739"/>
        <end position="862"/>
    </location>
</feature>
<protein>
    <recommendedName>
        <fullName evidence="9">Glutamate carboxypeptidase</fullName>
    </recommendedName>
</protein>
<evidence type="ECO:0008006" key="9">
    <source>
        <dbReference type="Google" id="ProtNLM"/>
    </source>
</evidence>
<dbReference type="InterPro" id="IPR039373">
    <property type="entry name" value="Peptidase_M28B"/>
</dbReference>
<keyword evidence="8" id="KW-1185">Reference proteome</keyword>
<evidence type="ECO:0000313" key="7">
    <source>
        <dbReference type="EMBL" id="CAF9926510.1"/>
    </source>
</evidence>
<dbReference type="InterPro" id="IPR036757">
    <property type="entry name" value="TFR-like_dimer_dom_sf"/>
</dbReference>
<dbReference type="Pfam" id="PF04253">
    <property type="entry name" value="TFR_dimer"/>
    <property type="match status" value="1"/>
</dbReference>
<proteinExistence type="inferred from homology"/>
<keyword evidence="3" id="KW-1133">Transmembrane helix</keyword>
<dbReference type="PANTHER" id="PTHR10404:SF71">
    <property type="entry name" value="CARBOXYPEPTIDASE TRE2, PUTATIVE (AFU_ORTHOLOGUE AFUA_3G10650)-RELATED"/>
    <property type="match status" value="1"/>
</dbReference>